<sequence length="992" mass="107324">MRSHRCLVLCVALFLCLQLVVGVPHSAVRRQNESESPTTTETGLSRSSSSITPSQTSASLQTVSDSSSSAARTSVRSSSSVPAVTTSYATTSTAPTSSASAAVDSQTLLPYQPKLTPAMGISGVVLILTGIVYATIGFKNKWIYVFGSAAYLSALAVTVLIIYLMSPPVTNAIEGAFFVAAFITGMICGGVSLVFSDITEGFGCLLGGFCLSMWFLSLKAGGLIASTTGRAIFIGCMSAGGYSLSFSHYTRNYGLIASISFSGATATVLGIDCLSSTGWKEFWLYLWNLNDNTFPLNTNTYPLTKHIKAELAGVFIIAVFGIVSQLRVWKLVKEHREKSVAHQLEKQQDQDRVETALGKSIEDSFQRERAQWESTYGEKGMPESSGASLKDSTHVQEREVSPNDSLELVNVAKSGVIRSTDTDTPAKSKLTVNVLEDDAIHHIDAQGNPIPHTQISNHDTAATGNDILDTDRPLVPARSSLRSSVPPTSPVMALPFAVPEEDEAKDNDDNTSTSAMSESEHELISAYRPVMSKRISDMSGIQHENQTSRDWFQSGISHNKGDRASSVAAILDENQDNTSLRQLSPAQSPTGTEHDVSREAVQAVGAQPNGHATEKNKEREGSPITNAADSARPIFRQSLTASTDPKHSESQQSKSAASDALSDVGSLQNVKSSDKVSKVASSHRTNEWAQQLEAADKPDFLELAASTTPQVTLEGYPKELSAPVSDEIAAPLKDSRRNSKRASTGSGMRRSSGFGLGRSTSNFSLAEQQATPRSPYMQTTGDLSRSNSGTNFNALSPMPMDTLMGQRENRMKNRVSSHSLTPHTSSANLLGEPKEQEDMTLAQRRQLVQKQSSPTQLQHQPSTTSPRPAPPSASQKWQKKSVGVKGAPLGFDSHQPSRTTSTQSKKKREELYAEWRDSVQEATSPKTAANIAEQQRIALINEKRQAEMKKQQRESMAQQRASMMDSMMRSGQMLDAHREAMRKLQANADKKA</sequence>
<dbReference type="EMBL" id="ML977508">
    <property type="protein sequence ID" value="KAF2128636.1"/>
    <property type="molecule type" value="Genomic_DNA"/>
</dbReference>
<feature type="region of interest" description="Disordered" evidence="5">
    <location>
        <begin position="498"/>
        <end position="521"/>
    </location>
</feature>
<feature type="transmembrane region" description="Helical" evidence="6">
    <location>
        <begin position="115"/>
        <end position="136"/>
    </location>
</feature>
<evidence type="ECO:0000256" key="3">
    <source>
        <dbReference type="ARBA" id="ARBA00022989"/>
    </source>
</evidence>
<dbReference type="GeneID" id="54410123"/>
<dbReference type="Pfam" id="PF13886">
    <property type="entry name" value="TM7S3_TM198"/>
    <property type="match status" value="1"/>
</dbReference>
<feature type="transmembrane region" description="Helical" evidence="6">
    <location>
        <begin position="176"/>
        <end position="195"/>
    </location>
</feature>
<feature type="compositionally biased region" description="Basic and acidic residues" evidence="5">
    <location>
        <begin position="391"/>
        <end position="401"/>
    </location>
</feature>
<keyword evidence="4 6" id="KW-0472">Membrane</keyword>
<keyword evidence="10" id="KW-1185">Reference proteome</keyword>
<evidence type="ECO:0000256" key="2">
    <source>
        <dbReference type="ARBA" id="ARBA00022692"/>
    </source>
</evidence>
<feature type="compositionally biased region" description="Polar residues" evidence="5">
    <location>
        <begin position="758"/>
        <end position="794"/>
    </location>
</feature>
<dbReference type="OrthoDB" id="102260at2759"/>
<evidence type="ECO:0000256" key="6">
    <source>
        <dbReference type="SAM" id="Phobius"/>
    </source>
</evidence>
<organism evidence="9 10">
    <name type="scientific">Dothidotthia symphoricarpi CBS 119687</name>
    <dbReference type="NCBI Taxonomy" id="1392245"/>
    <lineage>
        <taxon>Eukaryota</taxon>
        <taxon>Fungi</taxon>
        <taxon>Dikarya</taxon>
        <taxon>Ascomycota</taxon>
        <taxon>Pezizomycotina</taxon>
        <taxon>Dothideomycetes</taxon>
        <taxon>Pleosporomycetidae</taxon>
        <taxon>Pleosporales</taxon>
        <taxon>Dothidotthiaceae</taxon>
        <taxon>Dothidotthia</taxon>
    </lineage>
</organism>
<feature type="region of interest" description="Disordered" evidence="5">
    <location>
        <begin position="945"/>
        <end position="964"/>
    </location>
</feature>
<feature type="compositionally biased region" description="Polar residues" evidence="5">
    <location>
        <begin position="814"/>
        <end position="828"/>
    </location>
</feature>
<feature type="domain" description="TM7S3/TM198-like" evidence="8">
    <location>
        <begin position="123"/>
        <end position="326"/>
    </location>
</feature>
<name>A0A6A6AAQ0_9PLEO</name>
<evidence type="ECO:0000259" key="8">
    <source>
        <dbReference type="Pfam" id="PF13886"/>
    </source>
</evidence>
<feature type="compositionally biased region" description="Polar residues" evidence="5">
    <location>
        <begin position="576"/>
        <end position="591"/>
    </location>
</feature>
<feature type="compositionally biased region" description="Polar residues" evidence="5">
    <location>
        <begin position="846"/>
        <end position="860"/>
    </location>
</feature>
<evidence type="ECO:0000256" key="5">
    <source>
        <dbReference type="SAM" id="MobiDB-lite"/>
    </source>
</evidence>
<dbReference type="PANTHER" id="PTHR39469">
    <property type="entry name" value="CHROMOSOME 1, WHOLE GENOME SHOTGUN SEQUENCE"/>
    <property type="match status" value="1"/>
</dbReference>
<dbReference type="AlphaFoldDB" id="A0A6A6AAQ0"/>
<evidence type="ECO:0000256" key="1">
    <source>
        <dbReference type="ARBA" id="ARBA00004141"/>
    </source>
</evidence>
<dbReference type="PANTHER" id="PTHR39469:SF1">
    <property type="entry name" value="DUF4203 DOMAIN-CONTAINING PROTEIN"/>
    <property type="match status" value="1"/>
</dbReference>
<protein>
    <recommendedName>
        <fullName evidence="8">TM7S3/TM198-like domain-containing protein</fullName>
    </recommendedName>
</protein>
<feature type="compositionally biased region" description="Low complexity" evidence="5">
    <location>
        <begin position="38"/>
        <end position="71"/>
    </location>
</feature>
<evidence type="ECO:0000313" key="9">
    <source>
        <dbReference type="EMBL" id="KAF2128636.1"/>
    </source>
</evidence>
<feature type="region of interest" description="Disordered" evidence="5">
    <location>
        <begin position="444"/>
        <end position="472"/>
    </location>
</feature>
<feature type="region of interest" description="Disordered" evidence="5">
    <location>
        <begin position="28"/>
        <end position="71"/>
    </location>
</feature>
<feature type="compositionally biased region" description="Basic and acidic residues" evidence="5">
    <location>
        <begin position="612"/>
        <end position="621"/>
    </location>
</feature>
<keyword evidence="7" id="KW-0732">Signal</keyword>
<keyword evidence="2 6" id="KW-0812">Transmembrane</keyword>
<evidence type="ECO:0000313" key="10">
    <source>
        <dbReference type="Proteomes" id="UP000799771"/>
    </source>
</evidence>
<reference evidence="9" key="1">
    <citation type="journal article" date="2020" name="Stud. Mycol.">
        <title>101 Dothideomycetes genomes: a test case for predicting lifestyles and emergence of pathogens.</title>
        <authorList>
            <person name="Haridas S."/>
            <person name="Albert R."/>
            <person name="Binder M."/>
            <person name="Bloem J."/>
            <person name="Labutti K."/>
            <person name="Salamov A."/>
            <person name="Andreopoulos B."/>
            <person name="Baker S."/>
            <person name="Barry K."/>
            <person name="Bills G."/>
            <person name="Bluhm B."/>
            <person name="Cannon C."/>
            <person name="Castanera R."/>
            <person name="Culley D."/>
            <person name="Daum C."/>
            <person name="Ezra D."/>
            <person name="Gonzalez J."/>
            <person name="Henrissat B."/>
            <person name="Kuo A."/>
            <person name="Liang C."/>
            <person name="Lipzen A."/>
            <person name="Lutzoni F."/>
            <person name="Magnuson J."/>
            <person name="Mondo S."/>
            <person name="Nolan M."/>
            <person name="Ohm R."/>
            <person name="Pangilinan J."/>
            <person name="Park H.-J."/>
            <person name="Ramirez L."/>
            <person name="Alfaro M."/>
            <person name="Sun H."/>
            <person name="Tritt A."/>
            <person name="Yoshinaga Y."/>
            <person name="Zwiers L.-H."/>
            <person name="Turgeon B."/>
            <person name="Goodwin S."/>
            <person name="Spatafora J."/>
            <person name="Crous P."/>
            <person name="Grigoriev I."/>
        </authorList>
    </citation>
    <scope>NUCLEOTIDE SEQUENCE</scope>
    <source>
        <strain evidence="9">CBS 119687</strain>
    </source>
</reference>
<feature type="region of interest" description="Disordered" evidence="5">
    <location>
        <begin position="712"/>
        <end position="911"/>
    </location>
</feature>
<dbReference type="RefSeq" id="XP_033523025.1">
    <property type="nucleotide sequence ID" value="XM_033669691.1"/>
</dbReference>
<evidence type="ECO:0000256" key="4">
    <source>
        <dbReference type="ARBA" id="ARBA00023136"/>
    </source>
</evidence>
<feature type="transmembrane region" description="Helical" evidence="6">
    <location>
        <begin position="143"/>
        <end position="164"/>
    </location>
</feature>
<dbReference type="InterPro" id="IPR025256">
    <property type="entry name" value="TM7S3/TM198-like_dom"/>
</dbReference>
<feature type="chain" id="PRO_5025510061" description="TM7S3/TM198-like domain-containing protein" evidence="7">
    <location>
        <begin position="23"/>
        <end position="992"/>
    </location>
</feature>
<gene>
    <name evidence="9" type="ORF">P153DRAFT_376739</name>
</gene>
<evidence type="ECO:0000256" key="7">
    <source>
        <dbReference type="SAM" id="SignalP"/>
    </source>
</evidence>
<feature type="region of interest" description="Disordered" evidence="5">
    <location>
        <begin position="373"/>
        <end position="402"/>
    </location>
</feature>
<feature type="signal peptide" evidence="7">
    <location>
        <begin position="1"/>
        <end position="22"/>
    </location>
</feature>
<feature type="compositionally biased region" description="Polar residues" evidence="5">
    <location>
        <begin position="894"/>
        <end position="903"/>
    </location>
</feature>
<dbReference type="GO" id="GO:0016020">
    <property type="term" value="C:membrane"/>
    <property type="evidence" value="ECO:0007669"/>
    <property type="project" value="UniProtKB-SubCell"/>
</dbReference>
<comment type="subcellular location">
    <subcellularLocation>
        <location evidence="1">Membrane</location>
        <topology evidence="1">Multi-pass membrane protein</topology>
    </subcellularLocation>
</comment>
<feature type="compositionally biased region" description="Polar residues" evidence="5">
    <location>
        <begin position="451"/>
        <end position="463"/>
    </location>
</feature>
<keyword evidence="3 6" id="KW-1133">Transmembrane helix</keyword>
<accession>A0A6A6AAQ0</accession>
<dbReference type="Proteomes" id="UP000799771">
    <property type="component" value="Unassembled WGS sequence"/>
</dbReference>
<feature type="transmembrane region" description="Helical" evidence="6">
    <location>
        <begin position="202"/>
        <end position="225"/>
    </location>
</feature>
<feature type="region of interest" description="Disordered" evidence="5">
    <location>
        <begin position="575"/>
        <end position="682"/>
    </location>
</feature>
<proteinExistence type="predicted"/>